<evidence type="ECO:0000313" key="1">
    <source>
        <dbReference type="EMBL" id="KAK3326312.1"/>
    </source>
</evidence>
<name>A0AAE0MBG4_9PEZI</name>
<organism evidence="1 2">
    <name type="scientific">Apodospora peruviana</name>
    <dbReference type="NCBI Taxonomy" id="516989"/>
    <lineage>
        <taxon>Eukaryota</taxon>
        <taxon>Fungi</taxon>
        <taxon>Dikarya</taxon>
        <taxon>Ascomycota</taxon>
        <taxon>Pezizomycotina</taxon>
        <taxon>Sordariomycetes</taxon>
        <taxon>Sordariomycetidae</taxon>
        <taxon>Sordariales</taxon>
        <taxon>Lasiosphaeriaceae</taxon>
        <taxon>Apodospora</taxon>
    </lineage>
</organism>
<keyword evidence="2" id="KW-1185">Reference proteome</keyword>
<protein>
    <submittedName>
        <fullName evidence="1">Uncharacterized protein</fullName>
    </submittedName>
</protein>
<reference evidence="1" key="1">
    <citation type="journal article" date="2023" name="Mol. Phylogenet. Evol.">
        <title>Genome-scale phylogeny and comparative genomics of the fungal order Sordariales.</title>
        <authorList>
            <person name="Hensen N."/>
            <person name="Bonometti L."/>
            <person name="Westerberg I."/>
            <person name="Brannstrom I.O."/>
            <person name="Guillou S."/>
            <person name="Cros-Aarteil S."/>
            <person name="Calhoun S."/>
            <person name="Haridas S."/>
            <person name="Kuo A."/>
            <person name="Mondo S."/>
            <person name="Pangilinan J."/>
            <person name="Riley R."/>
            <person name="LaButti K."/>
            <person name="Andreopoulos B."/>
            <person name="Lipzen A."/>
            <person name="Chen C."/>
            <person name="Yan M."/>
            <person name="Daum C."/>
            <person name="Ng V."/>
            <person name="Clum A."/>
            <person name="Steindorff A."/>
            <person name="Ohm R.A."/>
            <person name="Martin F."/>
            <person name="Silar P."/>
            <person name="Natvig D.O."/>
            <person name="Lalanne C."/>
            <person name="Gautier V."/>
            <person name="Ament-Velasquez S.L."/>
            <person name="Kruys A."/>
            <person name="Hutchinson M.I."/>
            <person name="Powell A.J."/>
            <person name="Barry K."/>
            <person name="Miller A.N."/>
            <person name="Grigoriev I.V."/>
            <person name="Debuchy R."/>
            <person name="Gladieux P."/>
            <person name="Hiltunen Thoren M."/>
            <person name="Johannesson H."/>
        </authorList>
    </citation>
    <scope>NUCLEOTIDE SEQUENCE</scope>
    <source>
        <strain evidence="1">CBS 118394</strain>
    </source>
</reference>
<dbReference type="EMBL" id="JAUEDM010000002">
    <property type="protein sequence ID" value="KAK3326312.1"/>
    <property type="molecule type" value="Genomic_DNA"/>
</dbReference>
<sequence>MCRKASQWLLFRALGLPQASFPGKTRRLSASTGWSSVVSRSPKEIDNASWRLSAYQGQAAHRSSVSHQHASDIIRGMFSAESGLWSARRLYVAGLRWVRCRMGDLRSFIGEKPLRLKLTACPPTYFGSGLLVLVYFRHGPPGRPIASQAALRHVSSNIQVDISLGHLVPFHPDLSTTLPSNRPKIEELITDVWLSVEAVNTPDTPISHLCCNMHYIRASEGRWLRCGTFWMGAGSKLFQAYGGFPVIDSNAVHSLHSIGLRNHRPGCRT</sequence>
<gene>
    <name evidence="1" type="ORF">B0H66DRAFT_155627</name>
</gene>
<proteinExistence type="predicted"/>
<dbReference type="Proteomes" id="UP001283341">
    <property type="component" value="Unassembled WGS sequence"/>
</dbReference>
<accession>A0AAE0MBG4</accession>
<evidence type="ECO:0000313" key="2">
    <source>
        <dbReference type="Proteomes" id="UP001283341"/>
    </source>
</evidence>
<reference evidence="1" key="2">
    <citation type="submission" date="2023-06" db="EMBL/GenBank/DDBJ databases">
        <authorList>
            <consortium name="Lawrence Berkeley National Laboratory"/>
            <person name="Haridas S."/>
            <person name="Hensen N."/>
            <person name="Bonometti L."/>
            <person name="Westerberg I."/>
            <person name="Brannstrom I.O."/>
            <person name="Guillou S."/>
            <person name="Cros-Aarteil S."/>
            <person name="Calhoun S."/>
            <person name="Kuo A."/>
            <person name="Mondo S."/>
            <person name="Pangilinan J."/>
            <person name="Riley R."/>
            <person name="Labutti K."/>
            <person name="Andreopoulos B."/>
            <person name="Lipzen A."/>
            <person name="Chen C."/>
            <person name="Yanf M."/>
            <person name="Daum C."/>
            <person name="Ng V."/>
            <person name="Clum A."/>
            <person name="Steindorff A."/>
            <person name="Ohm R."/>
            <person name="Martin F."/>
            <person name="Silar P."/>
            <person name="Natvig D."/>
            <person name="Lalanne C."/>
            <person name="Gautier V."/>
            <person name="Ament-Velasquez S.L."/>
            <person name="Kruys A."/>
            <person name="Hutchinson M.I."/>
            <person name="Powell A.J."/>
            <person name="Barry K."/>
            <person name="Miller A.N."/>
            <person name="Grigoriev I.V."/>
            <person name="Debuchy R."/>
            <person name="Gladieux P."/>
            <person name="Thoren M.H."/>
            <person name="Johannesson H."/>
        </authorList>
    </citation>
    <scope>NUCLEOTIDE SEQUENCE</scope>
    <source>
        <strain evidence="1">CBS 118394</strain>
    </source>
</reference>
<comment type="caution">
    <text evidence="1">The sequence shown here is derived from an EMBL/GenBank/DDBJ whole genome shotgun (WGS) entry which is preliminary data.</text>
</comment>
<dbReference type="AlphaFoldDB" id="A0AAE0MBG4"/>